<dbReference type="AlphaFoldDB" id="A0A1N7JCK2"/>
<organism evidence="3 4">
    <name type="scientific">Neptunomonas antarctica</name>
    <dbReference type="NCBI Taxonomy" id="619304"/>
    <lineage>
        <taxon>Bacteria</taxon>
        <taxon>Pseudomonadati</taxon>
        <taxon>Pseudomonadota</taxon>
        <taxon>Gammaproteobacteria</taxon>
        <taxon>Oceanospirillales</taxon>
        <taxon>Oceanospirillaceae</taxon>
        <taxon>Neptunomonas</taxon>
    </lineage>
</organism>
<name>A0A1N7JCK2_9GAMM</name>
<feature type="region of interest" description="Disordered" evidence="1">
    <location>
        <begin position="210"/>
        <end position="308"/>
    </location>
</feature>
<evidence type="ECO:0000313" key="3">
    <source>
        <dbReference type="EMBL" id="SIS47112.1"/>
    </source>
</evidence>
<dbReference type="STRING" id="619304.SAMN05421760_101960"/>
<evidence type="ECO:0000313" key="4">
    <source>
        <dbReference type="Proteomes" id="UP000185999"/>
    </source>
</evidence>
<dbReference type="Pfam" id="PF02120">
    <property type="entry name" value="Flg_hook"/>
    <property type="match status" value="1"/>
</dbReference>
<sequence>MNTVMNTIVPQSLSLLDSSGNTRTGSSDKLIPPGQSLQATVRQVSQDKLSPNVFRLKLEANSLLMELKVQQPIAQGSQVILSRSNNGQLSVQLSTPAPTLNTASAAQTTNTNATASDKVVTTRTYQIAATPVIRSERDLTTLERLVPSGQTINARVISQTPAATSTPAPIPALTPLPLQTGIQQQTPTQPLTQPQTTTQPQLTAQIPTPAQPAIKPIPQPQSQSIYQPQSSTLSSAIQAHSPIQQPSQMPSQFQTQPQIQTQPTSPIQTPAQPAIKPAVQPQNLVQQATQLQTQAPSQQASPTQHSSNQYRTVQLANTMTLNIKGESIVLQTTANPPPLQQVMLTRGSGEQLTIRWSQPVSSPQPSLTQPLTPPQTQTVETSFREFMPQQIPLSSGIQQLLNSTQMSNTTTAGHIDKVVQSLLQLFGVQPGAMQAQQAIKQNIHFGGLFTENKLAQNKPVNKDIKQFLGKIQSLSEQLPADQKQIIQATVSKMLAGITTNQLSTVQQRQDRIESNERFFQLDLPIQNQQSLENVELHISQRNQKNTRGEVETLWTVRLHFELEQEGSIDADLSLNEEQNELTASFTCSQQETVTSIKNQLDQFKKQLNTLGLQVPTLVCKQGQHRARTTPIHKQLIDIKT</sequence>
<dbReference type="InterPro" id="IPR021136">
    <property type="entry name" value="Flagellar_hook_control-like_C"/>
</dbReference>
<dbReference type="OrthoDB" id="6114321at2"/>
<feature type="compositionally biased region" description="Low complexity" evidence="1">
    <location>
        <begin position="210"/>
        <end position="232"/>
    </location>
</feature>
<feature type="compositionally biased region" description="Low complexity" evidence="1">
    <location>
        <begin position="241"/>
        <end position="304"/>
    </location>
</feature>
<proteinExistence type="predicted"/>
<dbReference type="EMBL" id="FTOE01000001">
    <property type="protein sequence ID" value="SIS47112.1"/>
    <property type="molecule type" value="Genomic_DNA"/>
</dbReference>
<protein>
    <submittedName>
        <fullName evidence="3">Hook-length control protein FliK</fullName>
    </submittedName>
</protein>
<evidence type="ECO:0000259" key="2">
    <source>
        <dbReference type="Pfam" id="PF02120"/>
    </source>
</evidence>
<reference evidence="4" key="1">
    <citation type="submission" date="2017-01" db="EMBL/GenBank/DDBJ databases">
        <authorList>
            <person name="Varghese N."/>
            <person name="Submissions S."/>
        </authorList>
    </citation>
    <scope>NUCLEOTIDE SEQUENCE [LARGE SCALE GENOMIC DNA]</scope>
    <source>
        <strain evidence="4">DSM 22306</strain>
    </source>
</reference>
<dbReference type="Proteomes" id="UP000185999">
    <property type="component" value="Unassembled WGS sequence"/>
</dbReference>
<evidence type="ECO:0000256" key="1">
    <source>
        <dbReference type="SAM" id="MobiDB-lite"/>
    </source>
</evidence>
<accession>A0A1N7JCK2</accession>
<keyword evidence="4" id="KW-1185">Reference proteome</keyword>
<gene>
    <name evidence="3" type="ORF">SAMN05421760_101960</name>
</gene>
<feature type="domain" description="Flagellar hook-length control protein-like C-terminal" evidence="2">
    <location>
        <begin position="551"/>
        <end position="624"/>
    </location>
</feature>